<dbReference type="Pfam" id="PF13456">
    <property type="entry name" value="RVT_3"/>
    <property type="match status" value="1"/>
</dbReference>
<dbReference type="InterPro" id="IPR002156">
    <property type="entry name" value="RNaseH_domain"/>
</dbReference>
<dbReference type="Proteomes" id="UP000712600">
    <property type="component" value="Unassembled WGS sequence"/>
</dbReference>
<gene>
    <name evidence="3" type="ORF">F2Q69_00005353</name>
    <name evidence="2" type="ORF">F2Q70_00011122</name>
</gene>
<name>A0A8S9NWF8_BRACR</name>
<dbReference type="GO" id="GO:0004523">
    <property type="term" value="F:RNA-DNA hybrid ribonuclease activity"/>
    <property type="evidence" value="ECO:0007669"/>
    <property type="project" value="InterPro"/>
</dbReference>
<dbReference type="EMBL" id="QGKX02001521">
    <property type="protein sequence ID" value="KAF3506401.1"/>
    <property type="molecule type" value="Genomic_DNA"/>
</dbReference>
<feature type="domain" description="RNase H type-1" evidence="1">
    <location>
        <begin position="2"/>
        <end position="81"/>
    </location>
</feature>
<evidence type="ECO:0000313" key="2">
    <source>
        <dbReference type="EMBL" id="KAF2614232.1"/>
    </source>
</evidence>
<evidence type="ECO:0000313" key="3">
    <source>
        <dbReference type="EMBL" id="KAF3506401.1"/>
    </source>
</evidence>
<accession>A0A8S9NWF8</accession>
<evidence type="ECO:0000259" key="1">
    <source>
        <dbReference type="Pfam" id="PF13456"/>
    </source>
</evidence>
<comment type="caution">
    <text evidence="3">The sequence shown here is derived from an EMBL/GenBank/DDBJ whole genome shotgun (WGS) entry which is preliminary data.</text>
</comment>
<reference evidence="3" key="1">
    <citation type="submission" date="2019-12" db="EMBL/GenBank/DDBJ databases">
        <title>Genome sequencing and annotation of Brassica cretica.</title>
        <authorList>
            <person name="Studholme D.J."/>
            <person name="Sarris P."/>
        </authorList>
    </citation>
    <scope>NUCLEOTIDE SEQUENCE</scope>
    <source>
        <strain evidence="3">PFS-109/04</strain>
        <tissue evidence="3">Leaf</tissue>
    </source>
</reference>
<reference evidence="2" key="2">
    <citation type="submission" date="2019-12" db="EMBL/GenBank/DDBJ databases">
        <title>Genome sequencing and annotation of Brassica cretica.</title>
        <authorList>
            <person name="Studholme D.J."/>
            <person name="Sarris P.F."/>
        </authorList>
    </citation>
    <scope>NUCLEOTIDE SEQUENCE</scope>
    <source>
        <strain evidence="2">PFS-102/07</strain>
        <tissue evidence="2">Leaf</tissue>
    </source>
</reference>
<dbReference type="EMBL" id="QGKY02000089">
    <property type="protein sequence ID" value="KAF2614232.1"/>
    <property type="molecule type" value="Genomic_DNA"/>
</dbReference>
<sequence>MIAELCGIIWVLQSVRDLHLDSICIASDHRDTVEAVMSPATWPRFRCLLEHITVLRSSFLSVSFKVEKVGANLIARDIARSVMRDGCLHSYLALGGPAWLHNRIIREASRQD</sequence>
<dbReference type="AlphaFoldDB" id="A0A8S9NWF8"/>
<proteinExistence type="predicted"/>
<dbReference type="GO" id="GO:0003676">
    <property type="term" value="F:nucleic acid binding"/>
    <property type="evidence" value="ECO:0007669"/>
    <property type="project" value="InterPro"/>
</dbReference>
<protein>
    <recommendedName>
        <fullName evidence="1">RNase H type-1 domain-containing protein</fullName>
    </recommendedName>
</protein>
<evidence type="ECO:0000313" key="4">
    <source>
        <dbReference type="Proteomes" id="UP000712600"/>
    </source>
</evidence>
<organism evidence="3 4">
    <name type="scientific">Brassica cretica</name>
    <name type="common">Mustard</name>
    <dbReference type="NCBI Taxonomy" id="69181"/>
    <lineage>
        <taxon>Eukaryota</taxon>
        <taxon>Viridiplantae</taxon>
        <taxon>Streptophyta</taxon>
        <taxon>Embryophyta</taxon>
        <taxon>Tracheophyta</taxon>
        <taxon>Spermatophyta</taxon>
        <taxon>Magnoliopsida</taxon>
        <taxon>eudicotyledons</taxon>
        <taxon>Gunneridae</taxon>
        <taxon>Pentapetalae</taxon>
        <taxon>rosids</taxon>
        <taxon>malvids</taxon>
        <taxon>Brassicales</taxon>
        <taxon>Brassicaceae</taxon>
        <taxon>Brassiceae</taxon>
        <taxon>Brassica</taxon>
    </lineage>
</organism>